<reference evidence="2" key="1">
    <citation type="submission" date="2015-12" db="EMBL/GenBank/DDBJ databases">
        <title>Update maize B73 reference genome by single molecule sequencing technologies.</title>
        <authorList>
            <consortium name="Maize Genome Sequencing Project"/>
            <person name="Ware D."/>
        </authorList>
    </citation>
    <scope>NUCLEOTIDE SEQUENCE</scope>
    <source>
        <tissue evidence="2">Seedling</tissue>
    </source>
</reference>
<feature type="compositionally biased region" description="Basic residues" evidence="1">
    <location>
        <begin position="185"/>
        <end position="223"/>
    </location>
</feature>
<feature type="region of interest" description="Disordered" evidence="1">
    <location>
        <begin position="1"/>
        <end position="63"/>
    </location>
</feature>
<dbReference type="STRING" id="4577.A0A1D6HFX7"/>
<organism evidence="2">
    <name type="scientific">Zea mays</name>
    <name type="common">Maize</name>
    <dbReference type="NCBI Taxonomy" id="4577"/>
    <lineage>
        <taxon>Eukaryota</taxon>
        <taxon>Viridiplantae</taxon>
        <taxon>Streptophyta</taxon>
        <taxon>Embryophyta</taxon>
        <taxon>Tracheophyta</taxon>
        <taxon>Spermatophyta</taxon>
        <taxon>Magnoliopsida</taxon>
        <taxon>Liliopsida</taxon>
        <taxon>Poales</taxon>
        <taxon>Poaceae</taxon>
        <taxon>PACMAD clade</taxon>
        <taxon>Panicoideae</taxon>
        <taxon>Andropogonodae</taxon>
        <taxon>Andropogoneae</taxon>
        <taxon>Tripsacinae</taxon>
        <taxon>Zea</taxon>
    </lineage>
</organism>
<evidence type="ECO:0000313" key="2">
    <source>
        <dbReference type="EMBL" id="AQK73533.1"/>
    </source>
</evidence>
<sequence length="284" mass="29970">MAAEDKETDSPQPPAKLPRLSCADTSAGKFTSGGLVASGSRAGPGARRGRRARRGCVPGNGDAQEAVSADVHAAAGTGAPGAHLPLLRSGRAGAGAPCAPYLEERRRVLLRPAALPLADGPGEPVLRLPQQHGAGARAVPAHGRQEVAVLPRRGAGPQVLRAARPPRPRPFKKACGSRRPGAQRGGRHQPRRRPRPPHGRRAPAARARPLPHQRPPRPQRRACHMSRALRADILGWASESRGETESAGITMSCACCDFFHSQKSQLLKKPGLGRPMACVAGSWF</sequence>
<feature type="compositionally biased region" description="Basic residues" evidence="1">
    <location>
        <begin position="164"/>
        <end position="176"/>
    </location>
</feature>
<dbReference type="EMBL" id="CM000781">
    <property type="protein sequence ID" value="AQK73533.1"/>
    <property type="molecule type" value="Genomic_DNA"/>
</dbReference>
<dbReference type="AlphaFoldDB" id="A0A1D6HFX7"/>
<accession>A0A1D6HFX7</accession>
<proteinExistence type="predicted"/>
<feature type="region of interest" description="Disordered" evidence="1">
    <location>
        <begin position="148"/>
        <end position="223"/>
    </location>
</feature>
<protein>
    <submittedName>
        <fullName evidence="2">Uncharacterized protein</fullName>
    </submittedName>
</protein>
<name>A0A1D6HFX7_MAIZE</name>
<gene>
    <name evidence="2" type="ORF">ZEAMMB73_Zm00001d017602</name>
</gene>
<evidence type="ECO:0000256" key="1">
    <source>
        <dbReference type="SAM" id="MobiDB-lite"/>
    </source>
</evidence>
<feature type="non-terminal residue" evidence="2">
    <location>
        <position position="284"/>
    </location>
</feature>